<gene>
    <name evidence="1" type="ORF">BaRGS_00031630</name>
</gene>
<sequence>MVFYDAKVYDYDATEAGFVERFYLNATSPLSWVLETIGAITWPGGVVLPEDECFICNLTTVMFK</sequence>
<dbReference type="Proteomes" id="UP001519460">
    <property type="component" value="Unassembled WGS sequence"/>
</dbReference>
<evidence type="ECO:0008006" key="3">
    <source>
        <dbReference type="Google" id="ProtNLM"/>
    </source>
</evidence>
<dbReference type="EMBL" id="JACVVK020000357">
    <property type="protein sequence ID" value="KAK7477144.1"/>
    <property type="molecule type" value="Genomic_DNA"/>
</dbReference>
<protein>
    <recommendedName>
        <fullName evidence="3">DUF2442 domain-containing protein</fullName>
    </recommendedName>
</protein>
<reference evidence="1 2" key="1">
    <citation type="journal article" date="2023" name="Sci. Data">
        <title>Genome assembly of the Korean intertidal mud-creeper Batillaria attramentaria.</title>
        <authorList>
            <person name="Patra A.K."/>
            <person name="Ho P.T."/>
            <person name="Jun S."/>
            <person name="Lee S.J."/>
            <person name="Kim Y."/>
            <person name="Won Y.J."/>
        </authorList>
    </citation>
    <scope>NUCLEOTIDE SEQUENCE [LARGE SCALE GENOMIC DNA]</scope>
    <source>
        <strain evidence="1">Wonlab-2016</strain>
    </source>
</reference>
<dbReference type="AlphaFoldDB" id="A0ABD0JR70"/>
<comment type="caution">
    <text evidence="1">The sequence shown here is derived from an EMBL/GenBank/DDBJ whole genome shotgun (WGS) entry which is preliminary data.</text>
</comment>
<organism evidence="1 2">
    <name type="scientific">Batillaria attramentaria</name>
    <dbReference type="NCBI Taxonomy" id="370345"/>
    <lineage>
        <taxon>Eukaryota</taxon>
        <taxon>Metazoa</taxon>
        <taxon>Spiralia</taxon>
        <taxon>Lophotrochozoa</taxon>
        <taxon>Mollusca</taxon>
        <taxon>Gastropoda</taxon>
        <taxon>Caenogastropoda</taxon>
        <taxon>Sorbeoconcha</taxon>
        <taxon>Cerithioidea</taxon>
        <taxon>Batillariidae</taxon>
        <taxon>Batillaria</taxon>
    </lineage>
</organism>
<accession>A0ABD0JR70</accession>
<name>A0ABD0JR70_9CAEN</name>
<evidence type="ECO:0000313" key="2">
    <source>
        <dbReference type="Proteomes" id="UP001519460"/>
    </source>
</evidence>
<feature type="non-terminal residue" evidence="1">
    <location>
        <position position="64"/>
    </location>
</feature>
<keyword evidence="2" id="KW-1185">Reference proteome</keyword>
<evidence type="ECO:0000313" key="1">
    <source>
        <dbReference type="EMBL" id="KAK7477144.1"/>
    </source>
</evidence>
<proteinExistence type="predicted"/>